<feature type="compositionally biased region" description="Polar residues" evidence="9">
    <location>
        <begin position="119"/>
        <end position="152"/>
    </location>
</feature>
<dbReference type="OrthoDB" id="10010129at2759"/>
<keyword evidence="3" id="KW-0479">Metal-binding</keyword>
<dbReference type="Proteomes" id="UP000549394">
    <property type="component" value="Unassembled WGS sequence"/>
</dbReference>
<evidence type="ECO:0000256" key="7">
    <source>
        <dbReference type="ARBA" id="ARBA00022884"/>
    </source>
</evidence>
<dbReference type="Pfam" id="PF05741">
    <property type="entry name" value="zf-nanos"/>
    <property type="match status" value="1"/>
</dbReference>
<feature type="compositionally biased region" description="Polar residues" evidence="9">
    <location>
        <begin position="897"/>
        <end position="911"/>
    </location>
</feature>
<feature type="compositionally biased region" description="Polar residues" evidence="9">
    <location>
        <begin position="850"/>
        <end position="861"/>
    </location>
</feature>
<feature type="compositionally biased region" description="Polar residues" evidence="9">
    <location>
        <begin position="919"/>
        <end position="929"/>
    </location>
</feature>
<evidence type="ECO:0000256" key="9">
    <source>
        <dbReference type="SAM" id="MobiDB-lite"/>
    </source>
</evidence>
<dbReference type="Gene3D" id="4.10.60.30">
    <property type="entry name" value="Nanos, RNA-binding domain"/>
    <property type="match status" value="1"/>
</dbReference>
<dbReference type="GO" id="GO:0003723">
    <property type="term" value="F:RNA binding"/>
    <property type="evidence" value="ECO:0007669"/>
    <property type="project" value="UniProtKB-UniRule"/>
</dbReference>
<dbReference type="PROSITE" id="PS51522">
    <property type="entry name" value="ZF_NANOS"/>
    <property type="match status" value="1"/>
</dbReference>
<feature type="compositionally biased region" description="Basic and acidic residues" evidence="9">
    <location>
        <begin position="1024"/>
        <end position="1033"/>
    </location>
</feature>
<comment type="similarity">
    <text evidence="8">Belongs to the nanos family.</text>
</comment>
<feature type="compositionally biased region" description="Basic and acidic residues" evidence="9">
    <location>
        <begin position="863"/>
        <end position="873"/>
    </location>
</feature>
<dbReference type="PANTHER" id="PTHR12887">
    <property type="entry name" value="NANOS PROTEIN"/>
    <property type="match status" value="1"/>
</dbReference>
<evidence type="ECO:0000256" key="1">
    <source>
        <dbReference type="ARBA" id="ARBA00004496"/>
    </source>
</evidence>
<feature type="compositionally biased region" description="Basic and acidic residues" evidence="9">
    <location>
        <begin position="1054"/>
        <end position="1070"/>
    </location>
</feature>
<comment type="subcellular location">
    <subcellularLocation>
        <location evidence="1">Cytoplasm</location>
    </subcellularLocation>
</comment>
<evidence type="ECO:0000256" key="5">
    <source>
        <dbReference type="ARBA" id="ARBA00022833"/>
    </source>
</evidence>
<organism evidence="11 12">
    <name type="scientific">Dimorphilus gyrociliatus</name>
    <dbReference type="NCBI Taxonomy" id="2664684"/>
    <lineage>
        <taxon>Eukaryota</taxon>
        <taxon>Metazoa</taxon>
        <taxon>Spiralia</taxon>
        <taxon>Lophotrochozoa</taxon>
        <taxon>Annelida</taxon>
        <taxon>Polychaeta</taxon>
        <taxon>Polychaeta incertae sedis</taxon>
        <taxon>Dinophilidae</taxon>
        <taxon>Dimorphilus</taxon>
    </lineage>
</organism>
<evidence type="ECO:0000259" key="10">
    <source>
        <dbReference type="PROSITE" id="PS51522"/>
    </source>
</evidence>
<dbReference type="InterPro" id="IPR024161">
    <property type="entry name" value="Znf_nanos-typ"/>
</dbReference>
<feature type="compositionally biased region" description="Basic and acidic residues" evidence="9">
    <location>
        <begin position="930"/>
        <end position="948"/>
    </location>
</feature>
<reference evidence="11 12" key="1">
    <citation type="submission" date="2020-08" db="EMBL/GenBank/DDBJ databases">
        <authorList>
            <person name="Hejnol A."/>
        </authorList>
    </citation>
    <scope>NUCLEOTIDE SEQUENCE [LARGE SCALE GENOMIC DNA]</scope>
</reference>
<dbReference type="AlphaFoldDB" id="A0A7I8VYW2"/>
<dbReference type="GO" id="GO:0005737">
    <property type="term" value="C:cytoplasm"/>
    <property type="evidence" value="ECO:0007669"/>
    <property type="project" value="UniProtKB-SubCell"/>
</dbReference>
<dbReference type="InterPro" id="IPR038129">
    <property type="entry name" value="Nanos_sf"/>
</dbReference>
<keyword evidence="4 8" id="KW-0863">Zinc-finger</keyword>
<evidence type="ECO:0000256" key="2">
    <source>
        <dbReference type="ARBA" id="ARBA00022490"/>
    </source>
</evidence>
<sequence length="1085" mass="122977">MSPPPPVPPQHFNTALNYHHSPLNTNVYNFADRPCHSPLPMMAPVMPPATFTSATQDSQIDMFERAMDLKCLREKNIKLVDENQLPPSVLSLERLTALGGGQQNAYEKDQGLGGKNWTPPHSTNNASPQYHRSRANKWNQTKARTPKKSSLTPARKTEAVNTLGQPNHKAYSSKINPQELEQPERQMFHMLPTLTYENQLPQVTKDGKLEFKNNTSLPRLPPPESFEKLIKSKRRRKKGSKKSGVFNCGFCRKNNINNPSFQTHPLKDEEFRVLCPMLRAYICPICLARGDNAHTLKYCPYAVKPWFIMKITLSHWSSLPLSVQIRLTKLANETGIKSIEPIYPNTKLDYLSRSRLHMNMTVSNAVTLLRKGYFHFYPVPQRKQPTENLAPRHPENSYNETYGNMNFDVSPNSNENSTINPTLLSRVNGNNVQSNGMTMHLNTNLNNQGQFLPPIATGVNMNNQGQFLPPIATDINMNNQVQFLPPVTTDINMNNQGQTLPPLTMDINMNNQGQSLPPPAMDINMNNQGQYLPPLPTEMNMNSNINMNMHSNLIPNLHMNMNPATNPNIPININPDTRPIFHMDMNNSTNVNNLAYQNPTQSYTPPSNMTQTTQFPQNPLVLTQGYKFTREKILETTAAIGSAIFPPIINNTGYGYQTVPEPVTYQENHRNFAQSEAINHMPVKSYKHVDGSHKYNYNKKHDVTLTNKPRKEITKFKSIPSHFNTNSVKGHKFHTSTTTIQTKPEKLEKPIEKLDTVSDINGKKTSERNDKIKAVTSKGFSKTTNTNKIIPKSNSKSLHREYRCVQITRGGPSKKTKFKHSTNPEVTKEKDELGELTAESSEADLKNTPVYKSTSSTVSKINTKREDEKKSRDYNTNVDKTKNQQSEAKPRVPTYSEIITRNTNNKSNCLKNTKLPDATKSQSFQNSKISKNEKIENSGKLKSERDTVRSNAVSNKPTEDSKLEIAQSEAPKPKIPTYSDIIMRNNPMNKNNTTVEGVKKPIVNSQKKLEDKTINPAREGTNNPKERLNDSKKTCQVRPIGLKTYTNPNRNRSLRNERSVNDNQRTDGHLKKNGRKNHIRYSERC</sequence>
<evidence type="ECO:0000256" key="3">
    <source>
        <dbReference type="ARBA" id="ARBA00022723"/>
    </source>
</evidence>
<keyword evidence="6 8" id="KW-0810">Translation regulation</keyword>
<evidence type="ECO:0000256" key="4">
    <source>
        <dbReference type="ARBA" id="ARBA00022771"/>
    </source>
</evidence>
<evidence type="ECO:0000313" key="12">
    <source>
        <dbReference type="Proteomes" id="UP000549394"/>
    </source>
</evidence>
<evidence type="ECO:0000256" key="6">
    <source>
        <dbReference type="ARBA" id="ARBA00022845"/>
    </source>
</evidence>
<feature type="region of interest" description="Disordered" evidence="9">
    <location>
        <begin position="1006"/>
        <end position="1085"/>
    </location>
</feature>
<comment type="caution">
    <text evidence="11">The sequence shown here is derived from an EMBL/GenBank/DDBJ whole genome shotgun (WGS) entry which is preliminary data.</text>
</comment>
<evidence type="ECO:0000256" key="8">
    <source>
        <dbReference type="PROSITE-ProRule" id="PRU00855"/>
    </source>
</evidence>
<feature type="domain" description="Nanos-type" evidence="10">
    <location>
        <begin position="247"/>
        <end position="301"/>
    </location>
</feature>
<protein>
    <submittedName>
        <fullName evidence="11">DgyrCDS9254</fullName>
    </submittedName>
</protein>
<gene>
    <name evidence="11" type="ORF">DGYR_LOCUS8747</name>
</gene>
<feature type="region of interest" description="Disordered" evidence="9">
    <location>
        <begin position="811"/>
        <end position="994"/>
    </location>
</feature>
<name>A0A7I8VYW2_9ANNE</name>
<accession>A0A7I8VYW2</accession>
<feature type="region of interest" description="Disordered" evidence="9">
    <location>
        <begin position="102"/>
        <end position="173"/>
    </location>
</feature>
<dbReference type="GO" id="GO:0008270">
    <property type="term" value="F:zinc ion binding"/>
    <property type="evidence" value="ECO:0007669"/>
    <property type="project" value="UniProtKB-KW"/>
</dbReference>
<keyword evidence="12" id="KW-1185">Reference proteome</keyword>
<dbReference type="GO" id="GO:0006417">
    <property type="term" value="P:regulation of translation"/>
    <property type="evidence" value="ECO:0007669"/>
    <property type="project" value="UniProtKB-UniRule"/>
</dbReference>
<evidence type="ECO:0000313" key="11">
    <source>
        <dbReference type="EMBL" id="CAD5120690.1"/>
    </source>
</evidence>
<keyword evidence="5" id="KW-0862">Zinc</keyword>
<keyword evidence="7 8" id="KW-0694">RNA-binding</keyword>
<dbReference type="InterPro" id="IPR008705">
    <property type="entry name" value="Nanos/Xcar2"/>
</dbReference>
<dbReference type="EMBL" id="CAJFCJ010000013">
    <property type="protein sequence ID" value="CAD5120690.1"/>
    <property type="molecule type" value="Genomic_DNA"/>
</dbReference>
<keyword evidence="2" id="KW-0963">Cytoplasm</keyword>
<proteinExistence type="inferred from homology"/>
<feature type="compositionally biased region" description="Polar residues" evidence="9">
    <location>
        <begin position="874"/>
        <end position="887"/>
    </location>
</feature>